<feature type="transmembrane region" description="Helical" evidence="1">
    <location>
        <begin position="257"/>
        <end position="276"/>
    </location>
</feature>
<comment type="caution">
    <text evidence="2">The sequence shown here is derived from an EMBL/GenBank/DDBJ whole genome shotgun (WGS) entry which is preliminary data.</text>
</comment>
<feature type="transmembrane region" description="Helical" evidence="1">
    <location>
        <begin position="81"/>
        <end position="105"/>
    </location>
</feature>
<feature type="transmembrane region" description="Helical" evidence="1">
    <location>
        <begin position="296"/>
        <end position="317"/>
    </location>
</feature>
<keyword evidence="1" id="KW-0812">Transmembrane</keyword>
<dbReference type="RefSeq" id="WP_308949964.1">
    <property type="nucleotide sequence ID" value="NZ_JARXHW010000018.1"/>
</dbReference>
<accession>A0ABU1AU85</accession>
<sequence>MSDIFMILGFALAAYAIVANDSIQTLGTFLSSNSKRPWWTLWIWISGIMVVTVSWGWIVNGGDPAFGRLAAAGKNIAHPKAFGGAITWLFVIPPLCLVILTRMGIPVSTSLLVLTGFKGLVAAQQGKTPKDAVDLFNSMMQKSLVGYAIAFALGLALYWLVIYLMERKVAAERDGEGPHNELHPFWMIFQWGSTGFLWSMWLIQDLANIFVYLPRELSLVGLVCALGGMVLLQGYLFREKGGAIQRVVTTKTNTIDVRSATFIDLLYGMVLLFFKVDYIPKLFAAMDMDVPWPEQMPMSTTWVFLGLLAGREVGIALRLKLRKKKKVSNMIFRDAGKAFLGSAVAVMLALFLPTFIKPVVQARVDAEAVTAEQVEQVSAPATDRPLPEVLAPSE</sequence>
<gene>
    <name evidence="2" type="ORF">QEH52_09375</name>
</gene>
<keyword evidence="1" id="KW-0472">Membrane</keyword>
<evidence type="ECO:0000313" key="3">
    <source>
        <dbReference type="Proteomes" id="UP001225316"/>
    </source>
</evidence>
<keyword evidence="1" id="KW-1133">Transmembrane helix</keyword>
<reference evidence="2 3" key="1">
    <citation type="submission" date="2023-04" db="EMBL/GenBank/DDBJ databases">
        <title>A novel bacteria isolated from coastal sediment.</title>
        <authorList>
            <person name="Liu X.-J."/>
            <person name="Du Z.-J."/>
        </authorList>
    </citation>
    <scope>NUCLEOTIDE SEQUENCE [LARGE SCALE GENOMIC DNA]</scope>
    <source>
        <strain evidence="2 3">SDUM461003</strain>
    </source>
</reference>
<dbReference type="EMBL" id="JARXHW010000018">
    <property type="protein sequence ID" value="MDQ8207719.1"/>
    <property type="molecule type" value="Genomic_DNA"/>
</dbReference>
<feature type="transmembrane region" description="Helical" evidence="1">
    <location>
        <begin position="185"/>
        <end position="203"/>
    </location>
</feature>
<feature type="transmembrane region" description="Helical" evidence="1">
    <location>
        <begin position="338"/>
        <end position="356"/>
    </location>
</feature>
<keyword evidence="3" id="KW-1185">Reference proteome</keyword>
<feature type="transmembrane region" description="Helical" evidence="1">
    <location>
        <begin position="218"/>
        <end position="237"/>
    </location>
</feature>
<proteinExistence type="predicted"/>
<feature type="transmembrane region" description="Helical" evidence="1">
    <location>
        <begin position="144"/>
        <end position="164"/>
    </location>
</feature>
<name>A0ABU1AU85_9BACT</name>
<evidence type="ECO:0000256" key="1">
    <source>
        <dbReference type="SAM" id="Phobius"/>
    </source>
</evidence>
<protein>
    <submittedName>
        <fullName evidence="2">Uncharacterized protein</fullName>
    </submittedName>
</protein>
<organism evidence="2 3">
    <name type="scientific">Thalassobacterium maritimum</name>
    <dbReference type="NCBI Taxonomy" id="3041265"/>
    <lineage>
        <taxon>Bacteria</taxon>
        <taxon>Pseudomonadati</taxon>
        <taxon>Verrucomicrobiota</taxon>
        <taxon>Opitutia</taxon>
        <taxon>Puniceicoccales</taxon>
        <taxon>Coraliomargaritaceae</taxon>
        <taxon>Thalassobacterium</taxon>
    </lineage>
</organism>
<evidence type="ECO:0000313" key="2">
    <source>
        <dbReference type="EMBL" id="MDQ8207719.1"/>
    </source>
</evidence>
<feature type="transmembrane region" description="Helical" evidence="1">
    <location>
        <begin position="40"/>
        <end position="60"/>
    </location>
</feature>
<dbReference type="Proteomes" id="UP001225316">
    <property type="component" value="Unassembled WGS sequence"/>
</dbReference>